<dbReference type="GO" id="GO:0016020">
    <property type="term" value="C:membrane"/>
    <property type="evidence" value="ECO:0007669"/>
    <property type="project" value="UniProtKB-SubCell"/>
</dbReference>
<keyword evidence="10" id="KW-1133">Transmembrane helix</keyword>
<dbReference type="PANTHER" id="PTHR45977">
    <property type="entry name" value="TARGET OF ERK KINASE MPK-1"/>
    <property type="match status" value="1"/>
</dbReference>
<dbReference type="InterPro" id="IPR001841">
    <property type="entry name" value="Znf_RING"/>
</dbReference>
<evidence type="ECO:0000256" key="4">
    <source>
        <dbReference type="ARBA" id="ARBA00022679"/>
    </source>
</evidence>
<proteinExistence type="predicted"/>
<dbReference type="InterPro" id="IPR011016">
    <property type="entry name" value="Znf_RING-CH"/>
</dbReference>
<keyword evidence="15" id="KW-1185">Reference proteome</keyword>
<keyword evidence="11" id="KW-0472">Membrane</keyword>
<feature type="domain" description="RING-type" evidence="13">
    <location>
        <begin position="29"/>
        <end position="72"/>
    </location>
</feature>
<dbReference type="GO" id="GO:0006511">
    <property type="term" value="P:ubiquitin-dependent protein catabolic process"/>
    <property type="evidence" value="ECO:0007669"/>
    <property type="project" value="TreeGrafter"/>
</dbReference>
<comment type="subcellular location">
    <subcellularLocation>
        <location evidence="2">Membrane</location>
        <topology evidence="2">Multi-pass membrane protein</topology>
    </subcellularLocation>
</comment>
<evidence type="ECO:0000256" key="11">
    <source>
        <dbReference type="ARBA" id="ARBA00023136"/>
    </source>
</evidence>
<keyword evidence="7 12" id="KW-0863">Zinc-finger</keyword>
<dbReference type="EMBL" id="KV000901">
    <property type="protein sequence ID" value="KZV39657.1"/>
    <property type="molecule type" value="Genomic_DNA"/>
</dbReference>
<evidence type="ECO:0000256" key="6">
    <source>
        <dbReference type="ARBA" id="ARBA00022723"/>
    </source>
</evidence>
<dbReference type="SMART" id="SM00184">
    <property type="entry name" value="RING"/>
    <property type="match status" value="1"/>
</dbReference>
<comment type="catalytic activity">
    <reaction evidence="1">
        <text>S-ubiquitinyl-[E2 ubiquitin-conjugating enzyme]-L-cysteine + [acceptor protein]-L-lysine = [E2 ubiquitin-conjugating enzyme]-L-cysteine + N(6)-ubiquitinyl-[acceptor protein]-L-lysine.</text>
        <dbReference type="EC" id="2.3.2.27"/>
    </reaction>
</comment>
<dbReference type="SUPFAM" id="SSF57850">
    <property type="entry name" value="RING/U-box"/>
    <property type="match status" value="1"/>
</dbReference>
<keyword evidence="4" id="KW-0808">Transferase</keyword>
<accession>A0A2Z7C540</accession>
<evidence type="ECO:0000313" key="14">
    <source>
        <dbReference type="EMBL" id="KZV39657.1"/>
    </source>
</evidence>
<dbReference type="GO" id="GO:0008270">
    <property type="term" value="F:zinc ion binding"/>
    <property type="evidence" value="ECO:0007669"/>
    <property type="project" value="UniProtKB-KW"/>
</dbReference>
<evidence type="ECO:0000256" key="2">
    <source>
        <dbReference type="ARBA" id="ARBA00004141"/>
    </source>
</evidence>
<evidence type="ECO:0000256" key="5">
    <source>
        <dbReference type="ARBA" id="ARBA00022692"/>
    </source>
</evidence>
<evidence type="ECO:0000256" key="8">
    <source>
        <dbReference type="ARBA" id="ARBA00022786"/>
    </source>
</evidence>
<dbReference type="GO" id="GO:0061630">
    <property type="term" value="F:ubiquitin protein ligase activity"/>
    <property type="evidence" value="ECO:0007669"/>
    <property type="project" value="UniProtKB-EC"/>
</dbReference>
<keyword evidence="8" id="KW-0833">Ubl conjugation pathway</keyword>
<reference evidence="14 15" key="1">
    <citation type="journal article" date="2015" name="Proc. Natl. Acad. Sci. U.S.A.">
        <title>The resurrection genome of Boea hygrometrica: A blueprint for survival of dehydration.</title>
        <authorList>
            <person name="Xiao L."/>
            <person name="Yang G."/>
            <person name="Zhang L."/>
            <person name="Yang X."/>
            <person name="Zhao S."/>
            <person name="Ji Z."/>
            <person name="Zhou Q."/>
            <person name="Hu M."/>
            <person name="Wang Y."/>
            <person name="Chen M."/>
            <person name="Xu Y."/>
            <person name="Jin H."/>
            <person name="Xiao X."/>
            <person name="Hu G."/>
            <person name="Bao F."/>
            <person name="Hu Y."/>
            <person name="Wan P."/>
            <person name="Li L."/>
            <person name="Deng X."/>
            <person name="Kuang T."/>
            <person name="Xiang C."/>
            <person name="Zhu J.K."/>
            <person name="Oliver M.J."/>
            <person name="He Y."/>
        </authorList>
    </citation>
    <scope>NUCLEOTIDE SEQUENCE [LARGE SCALE GENOMIC DNA]</scope>
    <source>
        <strain evidence="15">cv. XS01</strain>
    </source>
</reference>
<dbReference type="OrthoDB" id="8062037at2759"/>
<protein>
    <recommendedName>
        <fullName evidence="3">RING-type E3 ubiquitin transferase</fullName>
        <ecNumber evidence="3">2.3.2.27</ecNumber>
    </recommendedName>
</protein>
<keyword evidence="5" id="KW-0812">Transmembrane</keyword>
<evidence type="ECO:0000313" key="15">
    <source>
        <dbReference type="Proteomes" id="UP000250235"/>
    </source>
</evidence>
<dbReference type="PROSITE" id="PS50089">
    <property type="entry name" value="ZF_RING_2"/>
    <property type="match status" value="1"/>
</dbReference>
<dbReference type="AlphaFoldDB" id="A0A2Z7C540"/>
<dbReference type="GO" id="GO:0000325">
    <property type="term" value="C:plant-type vacuole"/>
    <property type="evidence" value="ECO:0007669"/>
    <property type="project" value="TreeGrafter"/>
</dbReference>
<dbReference type="EC" id="2.3.2.27" evidence="3"/>
<evidence type="ECO:0000256" key="9">
    <source>
        <dbReference type="ARBA" id="ARBA00022833"/>
    </source>
</evidence>
<dbReference type="InterPro" id="IPR013083">
    <property type="entry name" value="Znf_RING/FYVE/PHD"/>
</dbReference>
<keyword evidence="6" id="KW-0479">Metal-binding</keyword>
<evidence type="ECO:0000256" key="12">
    <source>
        <dbReference type="PROSITE-ProRule" id="PRU00175"/>
    </source>
</evidence>
<keyword evidence="9" id="KW-0862">Zinc</keyword>
<dbReference type="Proteomes" id="UP000250235">
    <property type="component" value="Unassembled WGS sequence"/>
</dbReference>
<sequence length="109" mass="12687">MDMIWSMFTGLFPKRRNGKGAKAPEDRECSICLSSLDGGGDASLLPCLHVFHRVCIERWLGFSRRKTCPICRFRIQDYAMDDEKKRVIRQECFTEDMVIWFSSFHVAGF</sequence>
<gene>
    <name evidence="14" type="ORF">F511_22682</name>
</gene>
<evidence type="ECO:0000256" key="7">
    <source>
        <dbReference type="ARBA" id="ARBA00022771"/>
    </source>
</evidence>
<dbReference type="PANTHER" id="PTHR45977:SF13">
    <property type="entry name" value="GB|AAF27103.1"/>
    <property type="match status" value="1"/>
</dbReference>
<dbReference type="Pfam" id="PF13639">
    <property type="entry name" value="zf-RING_2"/>
    <property type="match status" value="1"/>
</dbReference>
<evidence type="ECO:0000256" key="1">
    <source>
        <dbReference type="ARBA" id="ARBA00000900"/>
    </source>
</evidence>
<dbReference type="GO" id="GO:0016567">
    <property type="term" value="P:protein ubiquitination"/>
    <property type="evidence" value="ECO:0007669"/>
    <property type="project" value="TreeGrafter"/>
</dbReference>
<dbReference type="SMART" id="SM00744">
    <property type="entry name" value="RINGv"/>
    <property type="match status" value="1"/>
</dbReference>
<dbReference type="Gene3D" id="3.30.40.10">
    <property type="entry name" value="Zinc/RING finger domain, C3HC4 (zinc finger)"/>
    <property type="match status" value="1"/>
</dbReference>
<evidence type="ECO:0000256" key="3">
    <source>
        <dbReference type="ARBA" id="ARBA00012483"/>
    </source>
</evidence>
<evidence type="ECO:0000259" key="13">
    <source>
        <dbReference type="PROSITE" id="PS50089"/>
    </source>
</evidence>
<name>A0A2Z7C540_9LAMI</name>
<organism evidence="14 15">
    <name type="scientific">Dorcoceras hygrometricum</name>
    <dbReference type="NCBI Taxonomy" id="472368"/>
    <lineage>
        <taxon>Eukaryota</taxon>
        <taxon>Viridiplantae</taxon>
        <taxon>Streptophyta</taxon>
        <taxon>Embryophyta</taxon>
        <taxon>Tracheophyta</taxon>
        <taxon>Spermatophyta</taxon>
        <taxon>Magnoliopsida</taxon>
        <taxon>eudicotyledons</taxon>
        <taxon>Gunneridae</taxon>
        <taxon>Pentapetalae</taxon>
        <taxon>asterids</taxon>
        <taxon>lamiids</taxon>
        <taxon>Lamiales</taxon>
        <taxon>Gesneriaceae</taxon>
        <taxon>Didymocarpoideae</taxon>
        <taxon>Trichosporeae</taxon>
        <taxon>Loxocarpinae</taxon>
        <taxon>Dorcoceras</taxon>
    </lineage>
</organism>
<evidence type="ECO:0000256" key="10">
    <source>
        <dbReference type="ARBA" id="ARBA00022989"/>
    </source>
</evidence>